<evidence type="ECO:0000256" key="10">
    <source>
        <dbReference type="SAM" id="Phobius"/>
    </source>
</evidence>
<evidence type="ECO:0000256" key="4">
    <source>
        <dbReference type="ARBA" id="ARBA00022824"/>
    </source>
</evidence>
<evidence type="ECO:0000256" key="7">
    <source>
        <dbReference type="ARBA" id="ARBA00023002"/>
    </source>
</evidence>
<dbReference type="AlphaFoldDB" id="A7SK77"/>
<accession>A7SK77</accession>
<dbReference type="InterPro" id="IPR057326">
    <property type="entry name" value="KR_dom"/>
</dbReference>
<dbReference type="InterPro" id="IPR002347">
    <property type="entry name" value="SDR_fam"/>
</dbReference>
<dbReference type="InterPro" id="IPR036291">
    <property type="entry name" value="NAD(P)-bd_dom_sf"/>
</dbReference>
<dbReference type="EMBL" id="DS469684">
    <property type="protein sequence ID" value="EDO35908.1"/>
    <property type="molecule type" value="Genomic_DNA"/>
</dbReference>
<feature type="transmembrane region" description="Helical" evidence="10">
    <location>
        <begin position="6"/>
        <end position="23"/>
    </location>
</feature>
<keyword evidence="10" id="KW-1133">Transmembrane helix</keyword>
<dbReference type="CDD" id="cd08939">
    <property type="entry name" value="KDSR-like_SDR_c"/>
    <property type="match status" value="1"/>
</dbReference>
<keyword evidence="8" id="KW-0443">Lipid metabolism</keyword>
<dbReference type="Proteomes" id="UP000001593">
    <property type="component" value="Unassembled WGS sequence"/>
</dbReference>
<dbReference type="PRINTS" id="PR00081">
    <property type="entry name" value="GDHRDH"/>
</dbReference>
<dbReference type="eggNOG" id="KOG1210">
    <property type="taxonomic scope" value="Eukaryota"/>
</dbReference>
<dbReference type="OMA" id="PRQWGFF"/>
<evidence type="ECO:0000256" key="6">
    <source>
        <dbReference type="ARBA" id="ARBA00022919"/>
    </source>
</evidence>
<keyword evidence="10" id="KW-0472">Membrane</keyword>
<evidence type="ECO:0000259" key="11">
    <source>
        <dbReference type="SMART" id="SM00822"/>
    </source>
</evidence>
<dbReference type="Pfam" id="PF00106">
    <property type="entry name" value="adh_short"/>
    <property type="match status" value="1"/>
</dbReference>
<evidence type="ECO:0000256" key="2">
    <source>
        <dbReference type="ARBA" id="ARBA00004760"/>
    </source>
</evidence>
<protein>
    <recommendedName>
        <fullName evidence="9">3-dehydrosphinganine reductase</fullName>
        <ecNumber evidence="9">1.1.1.102</ecNumber>
    </recommendedName>
</protein>
<organism evidence="12 13">
    <name type="scientific">Nematostella vectensis</name>
    <name type="common">Starlet sea anemone</name>
    <dbReference type="NCBI Taxonomy" id="45351"/>
    <lineage>
        <taxon>Eukaryota</taxon>
        <taxon>Metazoa</taxon>
        <taxon>Cnidaria</taxon>
        <taxon>Anthozoa</taxon>
        <taxon>Hexacorallia</taxon>
        <taxon>Actiniaria</taxon>
        <taxon>Edwardsiidae</taxon>
        <taxon>Nematostella</taxon>
    </lineage>
</organism>
<keyword evidence="13" id="KW-1185">Reference proteome</keyword>
<dbReference type="SMART" id="SM00822">
    <property type="entry name" value="PKS_KR"/>
    <property type="match status" value="1"/>
</dbReference>
<keyword evidence="10" id="KW-0812">Transmembrane</keyword>
<dbReference type="GO" id="GO:0047560">
    <property type="term" value="F:3-dehydrosphinganine reductase activity"/>
    <property type="evidence" value="ECO:0000318"/>
    <property type="project" value="GO_Central"/>
</dbReference>
<keyword evidence="6" id="KW-0746">Sphingolipid metabolism</keyword>
<evidence type="ECO:0000313" key="12">
    <source>
        <dbReference type="EMBL" id="EDO35908.1"/>
    </source>
</evidence>
<dbReference type="GO" id="GO:0006666">
    <property type="term" value="P:3-keto-sphinganine metabolic process"/>
    <property type="evidence" value="ECO:0000318"/>
    <property type="project" value="GO_Central"/>
</dbReference>
<evidence type="ECO:0000256" key="9">
    <source>
        <dbReference type="ARBA" id="ARBA00026112"/>
    </source>
</evidence>
<keyword evidence="5" id="KW-0521">NADP</keyword>
<keyword evidence="7" id="KW-0560">Oxidoreductase</keyword>
<dbReference type="PANTHER" id="PTHR43550">
    <property type="entry name" value="3-KETODIHYDROSPHINGOSINE REDUCTASE"/>
    <property type="match status" value="1"/>
</dbReference>
<evidence type="ECO:0000256" key="5">
    <source>
        <dbReference type="ARBA" id="ARBA00022857"/>
    </source>
</evidence>
<gene>
    <name evidence="12" type="ORF">NEMVEDRAFT_v1g213557</name>
</gene>
<dbReference type="Gene3D" id="3.40.50.720">
    <property type="entry name" value="NAD(P)-binding Rossmann-like Domain"/>
    <property type="match status" value="1"/>
</dbReference>
<comment type="subcellular location">
    <subcellularLocation>
        <location evidence="1">Endoplasmic reticulum</location>
    </subcellularLocation>
</comment>
<comment type="pathway">
    <text evidence="3">Sphingolipid metabolism.</text>
</comment>
<proteinExistence type="predicted"/>
<dbReference type="InParanoid" id="A7SK77"/>
<keyword evidence="4" id="KW-0256">Endoplasmic reticulum</keyword>
<evidence type="ECO:0000256" key="3">
    <source>
        <dbReference type="ARBA" id="ARBA00004991"/>
    </source>
</evidence>
<feature type="domain" description="Ketoreductase" evidence="11">
    <location>
        <begin position="32"/>
        <end position="200"/>
    </location>
</feature>
<sequence>MFVEAVIGLASFIAVLLALDLLYRKKTQINGSHAIVTGGSSGIGRALAVQLAQQGASVTLLARNKAKLEGARQRVEKHLQPGRKVSVFSVDLCQSVEAVQKVIDEACLALGPVNLLFNCAGYAVCGVFEDTRPEDFKNMINTNYLGSVYPTYAVMKGMKKRGCGHVVFTSSIGGQFGIFGMSAYSGSKFAVRGFAECLYMEVKINSPFKIDITKIIATNVLPEETKLICGSAGLFSPDQVAQTILQGVKCRQFLISCGVEGWAMKIVTCGAAPSTSWLDLIQQISLMGLLRLVMVISATGFDKIVAQCKQKRTRISY</sequence>
<dbReference type="HOGENOM" id="CLU_010194_3_2_1"/>
<comment type="pathway">
    <text evidence="2">Lipid metabolism; sphingolipid metabolism.</text>
</comment>
<reference evidence="12 13" key="1">
    <citation type="journal article" date="2007" name="Science">
        <title>Sea anemone genome reveals ancestral eumetazoan gene repertoire and genomic organization.</title>
        <authorList>
            <person name="Putnam N.H."/>
            <person name="Srivastava M."/>
            <person name="Hellsten U."/>
            <person name="Dirks B."/>
            <person name="Chapman J."/>
            <person name="Salamov A."/>
            <person name="Terry A."/>
            <person name="Shapiro H."/>
            <person name="Lindquist E."/>
            <person name="Kapitonov V.V."/>
            <person name="Jurka J."/>
            <person name="Genikhovich G."/>
            <person name="Grigoriev I.V."/>
            <person name="Lucas S.M."/>
            <person name="Steele R.E."/>
            <person name="Finnerty J.R."/>
            <person name="Technau U."/>
            <person name="Martindale M.Q."/>
            <person name="Rokhsar D.S."/>
        </authorList>
    </citation>
    <scope>NUCLEOTIDE SEQUENCE [LARGE SCALE GENOMIC DNA]</scope>
    <source>
        <strain evidence="13">CH2 X CH6</strain>
    </source>
</reference>
<evidence type="ECO:0000313" key="13">
    <source>
        <dbReference type="Proteomes" id="UP000001593"/>
    </source>
</evidence>
<dbReference type="EC" id="1.1.1.102" evidence="9"/>
<name>A7SK77_NEMVE</name>
<dbReference type="GO" id="GO:0005789">
    <property type="term" value="C:endoplasmic reticulum membrane"/>
    <property type="evidence" value="ECO:0000318"/>
    <property type="project" value="GO_Central"/>
</dbReference>
<dbReference type="STRING" id="45351.A7SK77"/>
<dbReference type="PANTHER" id="PTHR43550:SF3">
    <property type="entry name" value="3-KETODIHYDROSPHINGOSINE REDUCTASE"/>
    <property type="match status" value="1"/>
</dbReference>
<evidence type="ECO:0000256" key="8">
    <source>
        <dbReference type="ARBA" id="ARBA00023098"/>
    </source>
</evidence>
<dbReference type="SUPFAM" id="SSF51735">
    <property type="entry name" value="NAD(P)-binding Rossmann-fold domains"/>
    <property type="match status" value="1"/>
</dbReference>
<evidence type="ECO:0000256" key="1">
    <source>
        <dbReference type="ARBA" id="ARBA00004240"/>
    </source>
</evidence>
<dbReference type="InterPro" id="IPR045022">
    <property type="entry name" value="KDSR-like"/>
</dbReference>
<dbReference type="PhylomeDB" id="A7SK77"/>
<dbReference type="GO" id="GO:0030148">
    <property type="term" value="P:sphingolipid biosynthetic process"/>
    <property type="evidence" value="ECO:0000318"/>
    <property type="project" value="GO_Central"/>
</dbReference>